<dbReference type="InterPro" id="IPR013096">
    <property type="entry name" value="Cupin_2"/>
</dbReference>
<protein>
    <recommendedName>
        <fullName evidence="2">HTH cro/C1-type domain-containing protein</fullName>
    </recommendedName>
</protein>
<dbReference type="GO" id="GO:0005829">
    <property type="term" value="C:cytosol"/>
    <property type="evidence" value="ECO:0007669"/>
    <property type="project" value="TreeGrafter"/>
</dbReference>
<dbReference type="GO" id="GO:0003677">
    <property type="term" value="F:DNA binding"/>
    <property type="evidence" value="ECO:0007669"/>
    <property type="project" value="UniProtKB-KW"/>
</dbReference>
<sequence>MNFKKLRELRKSKHITLEELGEKTGYSASFLSQIERGLNRPSIEALRKISEALGVPAASLFSNEAVSIQSEQPSGEGYTIVRNNEHFRYNPWEKNATYYETLFNVGISHSNLIISKIFIDSQSSASGKKIAHNLTEINYVLKGTATIELSESDVTLNEGDAIYLEPFTQHNISNNTEDGLILLTLQF</sequence>
<dbReference type="SUPFAM" id="SSF47413">
    <property type="entry name" value="lambda repressor-like DNA-binding domains"/>
    <property type="match status" value="1"/>
</dbReference>
<dbReference type="SMART" id="SM00530">
    <property type="entry name" value="HTH_XRE"/>
    <property type="match status" value="1"/>
</dbReference>
<dbReference type="OrthoDB" id="9805856at2"/>
<dbReference type="PANTHER" id="PTHR46797:SF1">
    <property type="entry name" value="METHYLPHOSPHONATE SYNTHASE"/>
    <property type="match status" value="1"/>
</dbReference>
<dbReference type="Pfam" id="PF01381">
    <property type="entry name" value="HTH_3"/>
    <property type="match status" value="1"/>
</dbReference>
<feature type="domain" description="HTH cro/C1-type" evidence="2">
    <location>
        <begin position="6"/>
        <end position="60"/>
    </location>
</feature>
<evidence type="ECO:0000259" key="2">
    <source>
        <dbReference type="PROSITE" id="PS50943"/>
    </source>
</evidence>
<dbReference type="InterPro" id="IPR010982">
    <property type="entry name" value="Lambda_DNA-bd_dom_sf"/>
</dbReference>
<dbReference type="SUPFAM" id="SSF51182">
    <property type="entry name" value="RmlC-like cupins"/>
    <property type="match status" value="1"/>
</dbReference>
<accession>A0A430AYV3</accession>
<dbReference type="Gene3D" id="1.10.260.40">
    <property type="entry name" value="lambda repressor-like DNA-binding domains"/>
    <property type="match status" value="1"/>
</dbReference>
<dbReference type="EMBL" id="NGKC01000003">
    <property type="protein sequence ID" value="RSU13257.1"/>
    <property type="molecule type" value="Genomic_DNA"/>
</dbReference>
<keyword evidence="1" id="KW-0238">DNA-binding</keyword>
<name>A0A430AYV3_9ENTE</name>
<dbReference type="InterPro" id="IPR050807">
    <property type="entry name" value="TransReg_Diox_bact_type"/>
</dbReference>
<dbReference type="InterPro" id="IPR011051">
    <property type="entry name" value="RmlC_Cupin_sf"/>
</dbReference>
<dbReference type="RefSeq" id="WP_126812486.1">
    <property type="nucleotide sequence ID" value="NZ_NGKC01000003.1"/>
</dbReference>
<comment type="caution">
    <text evidence="3">The sequence shown here is derived from an EMBL/GenBank/DDBJ whole genome shotgun (WGS) entry which is preliminary data.</text>
</comment>
<dbReference type="PANTHER" id="PTHR46797">
    <property type="entry name" value="HTH-TYPE TRANSCRIPTIONAL REGULATOR"/>
    <property type="match status" value="1"/>
</dbReference>
<organism evidence="3 4">
    <name type="scientific">Vagococcus acidifermentans</name>
    <dbReference type="NCBI Taxonomy" id="564710"/>
    <lineage>
        <taxon>Bacteria</taxon>
        <taxon>Bacillati</taxon>
        <taxon>Bacillota</taxon>
        <taxon>Bacilli</taxon>
        <taxon>Lactobacillales</taxon>
        <taxon>Enterococcaceae</taxon>
        <taxon>Vagococcus</taxon>
    </lineage>
</organism>
<reference evidence="3 4" key="1">
    <citation type="submission" date="2017-05" db="EMBL/GenBank/DDBJ databases">
        <title>Vagococcus spp. assemblies.</title>
        <authorList>
            <person name="Gulvik C.A."/>
        </authorList>
    </citation>
    <scope>NUCLEOTIDE SEQUENCE [LARGE SCALE GENOMIC DNA]</scope>
    <source>
        <strain evidence="3 4">LMG 24798</strain>
    </source>
</reference>
<dbReference type="CDD" id="cd00093">
    <property type="entry name" value="HTH_XRE"/>
    <property type="match status" value="1"/>
</dbReference>
<evidence type="ECO:0000313" key="4">
    <source>
        <dbReference type="Proteomes" id="UP000286773"/>
    </source>
</evidence>
<dbReference type="Gene3D" id="2.60.120.10">
    <property type="entry name" value="Jelly Rolls"/>
    <property type="match status" value="1"/>
</dbReference>
<gene>
    <name evidence="3" type="ORF">CBF27_03485</name>
</gene>
<dbReference type="PROSITE" id="PS50943">
    <property type="entry name" value="HTH_CROC1"/>
    <property type="match status" value="1"/>
</dbReference>
<dbReference type="Proteomes" id="UP000286773">
    <property type="component" value="Unassembled WGS sequence"/>
</dbReference>
<dbReference type="AlphaFoldDB" id="A0A430AYV3"/>
<evidence type="ECO:0000313" key="3">
    <source>
        <dbReference type="EMBL" id="RSU13257.1"/>
    </source>
</evidence>
<dbReference type="InterPro" id="IPR001387">
    <property type="entry name" value="Cro/C1-type_HTH"/>
</dbReference>
<dbReference type="Pfam" id="PF07883">
    <property type="entry name" value="Cupin_2"/>
    <property type="match status" value="1"/>
</dbReference>
<dbReference type="InterPro" id="IPR014710">
    <property type="entry name" value="RmlC-like_jellyroll"/>
</dbReference>
<dbReference type="GO" id="GO:0003700">
    <property type="term" value="F:DNA-binding transcription factor activity"/>
    <property type="evidence" value="ECO:0007669"/>
    <property type="project" value="TreeGrafter"/>
</dbReference>
<evidence type="ECO:0000256" key="1">
    <source>
        <dbReference type="ARBA" id="ARBA00023125"/>
    </source>
</evidence>
<proteinExistence type="predicted"/>
<keyword evidence="4" id="KW-1185">Reference proteome</keyword>